<keyword evidence="2" id="KW-0472">Membrane</keyword>
<organism evidence="5 6">
    <name type="scientific">Skermanella cutis</name>
    <dbReference type="NCBI Taxonomy" id="2775420"/>
    <lineage>
        <taxon>Bacteria</taxon>
        <taxon>Pseudomonadati</taxon>
        <taxon>Pseudomonadota</taxon>
        <taxon>Alphaproteobacteria</taxon>
        <taxon>Rhodospirillales</taxon>
        <taxon>Azospirillaceae</taxon>
        <taxon>Skermanella</taxon>
    </lineage>
</organism>
<dbReference type="PROSITE" id="PS51257">
    <property type="entry name" value="PROKAR_LIPOPROTEIN"/>
    <property type="match status" value="1"/>
</dbReference>
<dbReference type="Pfam" id="PF04355">
    <property type="entry name" value="BamE"/>
    <property type="match status" value="1"/>
</dbReference>
<dbReference type="PANTHER" id="PTHR37482:SF1">
    <property type="entry name" value="OUTER MEMBRANE PROTEIN ASSEMBLY FACTOR BAME"/>
    <property type="match status" value="1"/>
</dbReference>
<feature type="domain" description="Outer membrane protein assembly factor BamE" evidence="4">
    <location>
        <begin position="30"/>
        <end position="105"/>
    </location>
</feature>
<dbReference type="InterPro" id="IPR037873">
    <property type="entry name" value="BamE-like"/>
</dbReference>
<dbReference type="EMBL" id="CP067420">
    <property type="protein sequence ID" value="QQP88736.1"/>
    <property type="molecule type" value="Genomic_DNA"/>
</dbReference>
<dbReference type="InterPro" id="IPR026592">
    <property type="entry name" value="BamE"/>
</dbReference>
<dbReference type="Proteomes" id="UP000595197">
    <property type="component" value="Chromosome"/>
</dbReference>
<keyword evidence="3" id="KW-0998">Cell outer membrane</keyword>
<evidence type="ECO:0000256" key="2">
    <source>
        <dbReference type="ARBA" id="ARBA00023136"/>
    </source>
</evidence>
<evidence type="ECO:0000256" key="1">
    <source>
        <dbReference type="ARBA" id="ARBA00022729"/>
    </source>
</evidence>
<reference evidence="5" key="1">
    <citation type="submission" date="2021-02" db="EMBL/GenBank/DDBJ databases">
        <title>Skermanella TT6 skin isolate.</title>
        <authorList>
            <person name="Lee K."/>
            <person name="Ganzorig M."/>
        </authorList>
    </citation>
    <scope>NUCLEOTIDE SEQUENCE</scope>
    <source>
        <strain evidence="5">TT6</strain>
    </source>
</reference>
<evidence type="ECO:0000259" key="4">
    <source>
        <dbReference type="Pfam" id="PF04355"/>
    </source>
</evidence>
<dbReference type="RefSeq" id="WP_201074056.1">
    <property type="nucleotide sequence ID" value="NZ_CP067420.1"/>
</dbReference>
<name>A0ABX7B327_9PROT</name>
<proteinExistence type="predicted"/>
<dbReference type="Gene3D" id="3.30.1450.10">
    <property type="match status" value="1"/>
</dbReference>
<evidence type="ECO:0000313" key="6">
    <source>
        <dbReference type="Proteomes" id="UP000595197"/>
    </source>
</evidence>
<accession>A0ABX7B327</accession>
<sequence>MVRPTLRHVSAACLLGLTVAACSPTIETRGNLAEKARLDQIRPGVSTRDDVAVTLGTPSTVGTFDENTWYYIGARTEKTAFFQPEVVERKVVVVRFDENGTVADIQELDQSAGQQVELVERTTPTAGRDMNFIEQMLGNIGRFSGGQGGVRQPGMPRR</sequence>
<keyword evidence="1" id="KW-0732">Signal</keyword>
<gene>
    <name evidence="5" type="ORF">IGS68_22380</name>
</gene>
<evidence type="ECO:0000313" key="5">
    <source>
        <dbReference type="EMBL" id="QQP88736.1"/>
    </source>
</evidence>
<dbReference type="PANTHER" id="PTHR37482">
    <property type="entry name" value="OUTER MEMBRANE PROTEIN ASSEMBLY FACTOR BAME"/>
    <property type="match status" value="1"/>
</dbReference>
<evidence type="ECO:0000256" key="3">
    <source>
        <dbReference type="ARBA" id="ARBA00023237"/>
    </source>
</evidence>
<dbReference type="InterPro" id="IPR007450">
    <property type="entry name" value="BamE_dom"/>
</dbReference>
<protein>
    <submittedName>
        <fullName evidence="5">Outer membrane protein assembly factor BamE</fullName>
    </submittedName>
</protein>
<keyword evidence="6" id="KW-1185">Reference proteome</keyword>